<dbReference type="Pfam" id="PF00076">
    <property type="entry name" value="RRM_1"/>
    <property type="match status" value="2"/>
</dbReference>
<dbReference type="HOGENOM" id="CLU_695192_0_0_1"/>
<evidence type="ECO:0000256" key="3">
    <source>
        <dbReference type="SAM" id="MobiDB-lite"/>
    </source>
</evidence>
<dbReference type="AlphaFoldDB" id="A0A0E0L7X3"/>
<dbReference type="Gramene" id="OPUNC06G03210.1">
    <property type="protein sequence ID" value="OPUNC06G03210.1"/>
    <property type="gene ID" value="OPUNC06G03210"/>
</dbReference>
<dbReference type="InterPro" id="IPR012677">
    <property type="entry name" value="Nucleotide-bd_a/b_plait_sf"/>
</dbReference>
<feature type="region of interest" description="Disordered" evidence="3">
    <location>
        <begin position="120"/>
        <end position="143"/>
    </location>
</feature>
<name>A0A0E0L7X3_ORYPU</name>
<dbReference type="SUPFAM" id="SSF54928">
    <property type="entry name" value="RNA-binding domain, RBD"/>
    <property type="match status" value="1"/>
</dbReference>
<dbReference type="SMART" id="SM00360">
    <property type="entry name" value="RRM"/>
    <property type="match status" value="2"/>
</dbReference>
<dbReference type="InterPro" id="IPR035979">
    <property type="entry name" value="RBD_domain_sf"/>
</dbReference>
<accession>A0A0E0L7X3</accession>
<dbReference type="GO" id="GO:0003723">
    <property type="term" value="F:RNA binding"/>
    <property type="evidence" value="ECO:0007669"/>
    <property type="project" value="UniProtKB-UniRule"/>
</dbReference>
<dbReference type="Gene3D" id="3.30.70.330">
    <property type="match status" value="2"/>
</dbReference>
<evidence type="ECO:0000313" key="5">
    <source>
        <dbReference type="EnsemblPlants" id="OPUNC06G03210.1"/>
    </source>
</evidence>
<dbReference type="EnsemblPlants" id="OPUNC06G03210.1">
    <property type="protein sequence ID" value="OPUNC06G03210.1"/>
    <property type="gene ID" value="OPUNC06G03210"/>
</dbReference>
<dbReference type="eggNOG" id="KOG1457">
    <property type="taxonomic scope" value="Eukaryota"/>
</dbReference>
<reference evidence="5" key="1">
    <citation type="submission" date="2015-04" db="UniProtKB">
        <authorList>
            <consortium name="EnsemblPlants"/>
        </authorList>
    </citation>
    <scope>IDENTIFICATION</scope>
</reference>
<dbReference type="PROSITE" id="PS50102">
    <property type="entry name" value="RRM"/>
    <property type="match status" value="2"/>
</dbReference>
<evidence type="ECO:0000256" key="1">
    <source>
        <dbReference type="ARBA" id="ARBA00022884"/>
    </source>
</evidence>
<protein>
    <recommendedName>
        <fullName evidence="4">RRM domain-containing protein</fullName>
    </recommendedName>
</protein>
<dbReference type="FunFam" id="3.30.70.330:FF:000335">
    <property type="entry name" value="RNA-binding protein with multiple splicing 2"/>
    <property type="match status" value="1"/>
</dbReference>
<feature type="region of interest" description="Disordered" evidence="3">
    <location>
        <begin position="247"/>
        <end position="306"/>
    </location>
</feature>
<keyword evidence="1 2" id="KW-0694">RNA-binding</keyword>
<dbReference type="PANTHER" id="PTHR10501">
    <property type="entry name" value="U1 SMALL NUCLEAR RIBONUCLEOPROTEIN A/U2 SMALL NUCLEAR RIBONUCLEOPROTEIN B"/>
    <property type="match status" value="1"/>
</dbReference>
<keyword evidence="6" id="KW-1185">Reference proteome</keyword>
<evidence type="ECO:0000259" key="4">
    <source>
        <dbReference type="PROSITE" id="PS50102"/>
    </source>
</evidence>
<feature type="domain" description="RRM" evidence="4">
    <location>
        <begin position="311"/>
        <end position="388"/>
    </location>
</feature>
<organism evidence="5">
    <name type="scientific">Oryza punctata</name>
    <name type="common">Red rice</name>
    <dbReference type="NCBI Taxonomy" id="4537"/>
    <lineage>
        <taxon>Eukaryota</taxon>
        <taxon>Viridiplantae</taxon>
        <taxon>Streptophyta</taxon>
        <taxon>Embryophyta</taxon>
        <taxon>Tracheophyta</taxon>
        <taxon>Spermatophyta</taxon>
        <taxon>Magnoliopsida</taxon>
        <taxon>Liliopsida</taxon>
        <taxon>Poales</taxon>
        <taxon>Poaceae</taxon>
        <taxon>BOP clade</taxon>
        <taxon>Oryzoideae</taxon>
        <taxon>Oryzeae</taxon>
        <taxon>Oryzinae</taxon>
        <taxon>Oryza</taxon>
    </lineage>
</organism>
<dbReference type="STRING" id="4537.A0A0E0L7X3"/>
<feature type="region of interest" description="Disordered" evidence="3">
    <location>
        <begin position="1"/>
        <end position="26"/>
    </location>
</feature>
<feature type="compositionally biased region" description="Basic and acidic residues" evidence="3">
    <location>
        <begin position="264"/>
        <end position="276"/>
    </location>
</feature>
<evidence type="ECO:0000256" key="2">
    <source>
        <dbReference type="PROSITE-ProRule" id="PRU00176"/>
    </source>
</evidence>
<sequence>MVQILLTTRESPRKSPSRRPPSLPHPSLFGVLLSHESAAPRRRTISSPRLHSSRTPAAACAPLASAKGNPHLSSSPTSPLVLLTCIFHGHASASPIPFGSIGDPAATTAENHYLTSLVEQEKGAGRAPRCRRSADEMSLSHHHPPPLGDPYYVYAPHPHPDPQWQGVLTLFVAGLPDDVKPREIHNLFSRRPGFDHCLLEYTGRGNQVVAFVSFVSHQAALSAMSALNGTVFDPDTVDRLHIELAKSSSRKRHGGDGGSEEPLDTAKDDSDEKNELPAEQSSGQPGLKQHRGQSPSDDQPDKLSSDIPSCSTLFVANLGHSCTEEELKEVLSKQPGFHLLKMRRRGGMPVAFADFTDIESSTAAMDALQGTLLASSNADGLQIEDNKAANRLYQQPI</sequence>
<evidence type="ECO:0000313" key="6">
    <source>
        <dbReference type="Proteomes" id="UP000026962"/>
    </source>
</evidence>
<feature type="domain" description="RRM" evidence="4">
    <location>
        <begin position="168"/>
        <end position="247"/>
    </location>
</feature>
<proteinExistence type="predicted"/>
<dbReference type="Proteomes" id="UP000026962">
    <property type="component" value="Chromosome 6"/>
</dbReference>
<reference evidence="5" key="2">
    <citation type="submission" date="2018-05" db="EMBL/GenBank/DDBJ databases">
        <title>OpunRS2 (Oryza punctata Reference Sequence Version 2).</title>
        <authorList>
            <person name="Zhang J."/>
            <person name="Kudrna D."/>
            <person name="Lee S."/>
            <person name="Talag J."/>
            <person name="Welchert J."/>
            <person name="Wing R.A."/>
        </authorList>
    </citation>
    <scope>NUCLEOTIDE SEQUENCE [LARGE SCALE GENOMIC DNA]</scope>
</reference>
<dbReference type="InterPro" id="IPR000504">
    <property type="entry name" value="RRM_dom"/>
</dbReference>